<feature type="region of interest" description="Disordered" evidence="1">
    <location>
        <begin position="110"/>
        <end position="147"/>
    </location>
</feature>
<dbReference type="AlphaFoldDB" id="A0AAV7N3K7"/>
<sequence length="147" mass="15068">MAVGPQSSRGVAGCCPAAQVVWGGALEAAPRLAGRSFWATRRVAKSVLAPEESAGPRKTAQGLARVSAVSEASPWIAQIGCWFYCQAWPGREGSSSRAAAPGGPVDCVASGLWGRSPGTGGEQRHPVGESGRLSSTRRITLGPAGQR</sequence>
<gene>
    <name evidence="2" type="ORF">NDU88_006840</name>
</gene>
<dbReference type="EMBL" id="JANPWB010000013">
    <property type="protein sequence ID" value="KAJ1109480.1"/>
    <property type="molecule type" value="Genomic_DNA"/>
</dbReference>
<proteinExistence type="predicted"/>
<keyword evidence="3" id="KW-1185">Reference proteome</keyword>
<accession>A0AAV7N3K7</accession>
<protein>
    <submittedName>
        <fullName evidence="2">Uncharacterized protein</fullName>
    </submittedName>
</protein>
<name>A0AAV7N3K7_PLEWA</name>
<comment type="caution">
    <text evidence="2">The sequence shown here is derived from an EMBL/GenBank/DDBJ whole genome shotgun (WGS) entry which is preliminary data.</text>
</comment>
<reference evidence="2" key="1">
    <citation type="journal article" date="2022" name="bioRxiv">
        <title>Sequencing and chromosome-scale assembly of the giantPleurodeles waltlgenome.</title>
        <authorList>
            <person name="Brown T."/>
            <person name="Elewa A."/>
            <person name="Iarovenko S."/>
            <person name="Subramanian E."/>
            <person name="Araus A.J."/>
            <person name="Petzold A."/>
            <person name="Susuki M."/>
            <person name="Suzuki K.-i.T."/>
            <person name="Hayashi T."/>
            <person name="Toyoda A."/>
            <person name="Oliveira C."/>
            <person name="Osipova E."/>
            <person name="Leigh N.D."/>
            <person name="Simon A."/>
            <person name="Yun M.H."/>
        </authorList>
    </citation>
    <scope>NUCLEOTIDE SEQUENCE</scope>
    <source>
        <strain evidence="2">20211129_DDA</strain>
        <tissue evidence="2">Liver</tissue>
    </source>
</reference>
<dbReference type="Proteomes" id="UP001066276">
    <property type="component" value="Chromosome 9"/>
</dbReference>
<evidence type="ECO:0000313" key="2">
    <source>
        <dbReference type="EMBL" id="KAJ1109480.1"/>
    </source>
</evidence>
<evidence type="ECO:0000313" key="3">
    <source>
        <dbReference type="Proteomes" id="UP001066276"/>
    </source>
</evidence>
<organism evidence="2 3">
    <name type="scientific">Pleurodeles waltl</name>
    <name type="common">Iberian ribbed newt</name>
    <dbReference type="NCBI Taxonomy" id="8319"/>
    <lineage>
        <taxon>Eukaryota</taxon>
        <taxon>Metazoa</taxon>
        <taxon>Chordata</taxon>
        <taxon>Craniata</taxon>
        <taxon>Vertebrata</taxon>
        <taxon>Euteleostomi</taxon>
        <taxon>Amphibia</taxon>
        <taxon>Batrachia</taxon>
        <taxon>Caudata</taxon>
        <taxon>Salamandroidea</taxon>
        <taxon>Salamandridae</taxon>
        <taxon>Pleurodelinae</taxon>
        <taxon>Pleurodeles</taxon>
    </lineage>
</organism>
<evidence type="ECO:0000256" key="1">
    <source>
        <dbReference type="SAM" id="MobiDB-lite"/>
    </source>
</evidence>